<gene>
    <name evidence="2" type="ORF">J3A84_07530</name>
</gene>
<dbReference type="Proteomes" id="UP000664218">
    <property type="component" value="Unassembled WGS sequence"/>
</dbReference>
<reference evidence="2" key="1">
    <citation type="submission" date="2021-03" db="EMBL/GenBank/DDBJ databases">
        <title>Proteiniclasticum marinus sp. nov., isolated from tidal flat sediment.</title>
        <authorList>
            <person name="Namirimu T."/>
            <person name="Yang J.-A."/>
            <person name="Yang S.-H."/>
            <person name="Kim Y.-J."/>
            <person name="Kwon K.K."/>
        </authorList>
    </citation>
    <scope>NUCLEOTIDE SEQUENCE</scope>
    <source>
        <strain evidence="2">SCR006</strain>
    </source>
</reference>
<evidence type="ECO:0000313" key="2">
    <source>
        <dbReference type="EMBL" id="MBO1264876.1"/>
    </source>
</evidence>
<name>A0A939H837_9CLOT</name>
<evidence type="ECO:0000256" key="1">
    <source>
        <dbReference type="SAM" id="Phobius"/>
    </source>
</evidence>
<feature type="transmembrane region" description="Helical" evidence="1">
    <location>
        <begin position="72"/>
        <end position="91"/>
    </location>
</feature>
<keyword evidence="1" id="KW-0472">Membrane</keyword>
<keyword evidence="3" id="KW-1185">Reference proteome</keyword>
<accession>A0A939H837</accession>
<comment type="caution">
    <text evidence="2">The sequence shown here is derived from an EMBL/GenBank/DDBJ whole genome shotgun (WGS) entry which is preliminary data.</text>
</comment>
<protein>
    <submittedName>
        <fullName evidence="2">Uncharacterized protein</fullName>
    </submittedName>
</protein>
<dbReference type="RefSeq" id="WP_207599402.1">
    <property type="nucleotide sequence ID" value="NZ_JAFNJU010000005.1"/>
</dbReference>
<proteinExistence type="predicted"/>
<organism evidence="2 3">
    <name type="scientific">Proteiniclasticum aestuarii</name>
    <dbReference type="NCBI Taxonomy" id="2817862"/>
    <lineage>
        <taxon>Bacteria</taxon>
        <taxon>Bacillati</taxon>
        <taxon>Bacillota</taxon>
        <taxon>Clostridia</taxon>
        <taxon>Eubacteriales</taxon>
        <taxon>Clostridiaceae</taxon>
        <taxon>Proteiniclasticum</taxon>
    </lineage>
</organism>
<dbReference type="EMBL" id="JAFNJU010000005">
    <property type="protein sequence ID" value="MBO1264876.1"/>
    <property type="molecule type" value="Genomic_DNA"/>
</dbReference>
<feature type="transmembrane region" description="Helical" evidence="1">
    <location>
        <begin position="98"/>
        <end position="116"/>
    </location>
</feature>
<dbReference type="AlphaFoldDB" id="A0A939H837"/>
<keyword evidence="1" id="KW-0812">Transmembrane</keyword>
<sequence length="130" mass="14685">MIKVKRNTGWQGSGSPIKIHANGEKIASVSHKQKVEIKIPHDQVELKAMQFGIRSNTITVHDGDLVEVTSTFWTRWSLPVLIILFALPILLPDAQEKFMITALLMILLITLLLLFVKGYELKVLPAEEDR</sequence>
<keyword evidence="1" id="KW-1133">Transmembrane helix</keyword>
<evidence type="ECO:0000313" key="3">
    <source>
        <dbReference type="Proteomes" id="UP000664218"/>
    </source>
</evidence>